<comment type="pathway">
    <text evidence="3 11">Pyrimidine metabolism; UMP biosynthesis via de novo pathway.</text>
</comment>
<evidence type="ECO:0000256" key="7">
    <source>
        <dbReference type="ARBA" id="ARBA00022630"/>
    </source>
</evidence>
<dbReference type="GO" id="GO:0006207">
    <property type="term" value="P:'de novo' pyrimidine nucleobase biosynthetic process"/>
    <property type="evidence" value="ECO:0007669"/>
    <property type="project" value="TreeGrafter"/>
</dbReference>
<dbReference type="EMBL" id="ML977145">
    <property type="protein sequence ID" value="KAF1989504.1"/>
    <property type="molecule type" value="Genomic_DNA"/>
</dbReference>
<evidence type="ECO:0000256" key="5">
    <source>
        <dbReference type="ARBA" id="ARBA00021374"/>
    </source>
</evidence>
<dbReference type="PANTHER" id="PTHR48109">
    <property type="entry name" value="DIHYDROOROTATE DEHYDROGENASE (QUINONE), MITOCHONDRIAL-RELATED"/>
    <property type="match status" value="1"/>
</dbReference>
<evidence type="ECO:0000256" key="3">
    <source>
        <dbReference type="ARBA" id="ARBA00004725"/>
    </source>
</evidence>
<dbReference type="UniPathway" id="UPA00070"/>
<feature type="domain" description="Dihydroorotate dehydrogenase catalytic" evidence="13">
    <location>
        <begin position="90"/>
        <end position="390"/>
    </location>
</feature>
<dbReference type="OrthoDB" id="14784at2759"/>
<evidence type="ECO:0000256" key="4">
    <source>
        <dbReference type="ARBA" id="ARBA00008008"/>
    </source>
</evidence>
<dbReference type="Pfam" id="PF01180">
    <property type="entry name" value="DHO_dh"/>
    <property type="match status" value="1"/>
</dbReference>
<evidence type="ECO:0000256" key="8">
    <source>
        <dbReference type="ARBA" id="ARBA00022643"/>
    </source>
</evidence>
<dbReference type="InterPro" id="IPR005720">
    <property type="entry name" value="Dihydroorotate_DH_cat"/>
</dbReference>
<keyword evidence="7 11" id="KW-0285">Flavoprotein</keyword>
<organism evidence="14 15">
    <name type="scientific">Aulographum hederae CBS 113979</name>
    <dbReference type="NCBI Taxonomy" id="1176131"/>
    <lineage>
        <taxon>Eukaryota</taxon>
        <taxon>Fungi</taxon>
        <taxon>Dikarya</taxon>
        <taxon>Ascomycota</taxon>
        <taxon>Pezizomycotina</taxon>
        <taxon>Dothideomycetes</taxon>
        <taxon>Pleosporomycetidae</taxon>
        <taxon>Aulographales</taxon>
        <taxon>Aulographaceae</taxon>
    </lineage>
</organism>
<comment type="subunit">
    <text evidence="11">Homodimer.</text>
</comment>
<comment type="cofactor">
    <cofactor evidence="1 11">
        <name>FMN</name>
        <dbReference type="ChEBI" id="CHEBI:58210"/>
    </cofactor>
</comment>
<reference evidence="14" key="1">
    <citation type="journal article" date="2020" name="Stud. Mycol.">
        <title>101 Dothideomycetes genomes: a test case for predicting lifestyles and emergence of pathogens.</title>
        <authorList>
            <person name="Haridas S."/>
            <person name="Albert R."/>
            <person name="Binder M."/>
            <person name="Bloem J."/>
            <person name="Labutti K."/>
            <person name="Salamov A."/>
            <person name="Andreopoulos B."/>
            <person name="Baker S."/>
            <person name="Barry K."/>
            <person name="Bills G."/>
            <person name="Bluhm B."/>
            <person name="Cannon C."/>
            <person name="Castanera R."/>
            <person name="Culley D."/>
            <person name="Daum C."/>
            <person name="Ezra D."/>
            <person name="Gonzalez J."/>
            <person name="Henrissat B."/>
            <person name="Kuo A."/>
            <person name="Liang C."/>
            <person name="Lipzen A."/>
            <person name="Lutzoni F."/>
            <person name="Magnuson J."/>
            <person name="Mondo S."/>
            <person name="Nolan M."/>
            <person name="Ohm R."/>
            <person name="Pangilinan J."/>
            <person name="Park H.-J."/>
            <person name="Ramirez L."/>
            <person name="Alfaro M."/>
            <person name="Sun H."/>
            <person name="Tritt A."/>
            <person name="Yoshinaga Y."/>
            <person name="Zwiers L.-H."/>
            <person name="Turgeon B."/>
            <person name="Goodwin S."/>
            <person name="Spatafora J."/>
            <person name="Crous P."/>
            <person name="Grigoriev I."/>
        </authorList>
    </citation>
    <scope>NUCLEOTIDE SEQUENCE</scope>
    <source>
        <strain evidence="14">CBS 113979</strain>
    </source>
</reference>
<dbReference type="GO" id="GO:1990663">
    <property type="term" value="F:dihydroorotate dehydrogenase (fumarate) activity"/>
    <property type="evidence" value="ECO:0007669"/>
    <property type="project" value="UniProtKB-EC"/>
</dbReference>
<dbReference type="Gene3D" id="3.20.20.70">
    <property type="entry name" value="Aldolase class I"/>
    <property type="match status" value="1"/>
</dbReference>
<evidence type="ECO:0000259" key="13">
    <source>
        <dbReference type="Pfam" id="PF01180"/>
    </source>
</evidence>
<dbReference type="GO" id="GO:0005737">
    <property type="term" value="C:cytoplasm"/>
    <property type="evidence" value="ECO:0007669"/>
    <property type="project" value="UniProtKB-SubCell"/>
</dbReference>
<evidence type="ECO:0000256" key="11">
    <source>
        <dbReference type="RuleBase" id="RU364042"/>
    </source>
</evidence>
<evidence type="ECO:0000256" key="12">
    <source>
        <dbReference type="SAM" id="MobiDB-lite"/>
    </source>
</evidence>
<dbReference type="InterPro" id="IPR013785">
    <property type="entry name" value="Aldolase_TIM"/>
</dbReference>
<keyword evidence="15" id="KW-1185">Reference proteome</keyword>
<protein>
    <recommendedName>
        <fullName evidence="5 11">Dihydroorotate dehydrogenase (fumarate)</fullName>
        <ecNumber evidence="11">1.3.98.1</ecNumber>
    </recommendedName>
    <alternativeName>
        <fullName evidence="11">Dihydroorotate oxidase</fullName>
    </alternativeName>
</protein>
<evidence type="ECO:0000256" key="1">
    <source>
        <dbReference type="ARBA" id="ARBA00001917"/>
    </source>
</evidence>
<dbReference type="InterPro" id="IPR050074">
    <property type="entry name" value="DHO_dehydrogenase"/>
</dbReference>
<dbReference type="CDD" id="cd04741">
    <property type="entry name" value="DHOD_1A_like"/>
    <property type="match status" value="1"/>
</dbReference>
<evidence type="ECO:0000313" key="15">
    <source>
        <dbReference type="Proteomes" id="UP000800041"/>
    </source>
</evidence>
<comment type="catalytic activity">
    <reaction evidence="11">
        <text>(S)-dihydroorotate + fumarate = orotate + succinate</text>
        <dbReference type="Rhea" id="RHEA:30059"/>
        <dbReference type="ChEBI" id="CHEBI:29806"/>
        <dbReference type="ChEBI" id="CHEBI:30031"/>
        <dbReference type="ChEBI" id="CHEBI:30839"/>
        <dbReference type="ChEBI" id="CHEBI:30864"/>
        <dbReference type="EC" id="1.3.98.1"/>
    </reaction>
</comment>
<dbReference type="AlphaFoldDB" id="A0A6G1H8X3"/>
<dbReference type="Gene3D" id="2.30.26.10">
    <property type="entry name" value="Dihydroorotate Dehydrogenase A, chain A, domain 2"/>
    <property type="match status" value="1"/>
</dbReference>
<sequence>MPPLHINPPLCNSANPWATTYEDLYELYKSPSTGAVTTRTCLLDGFNHDESIHQYAFFDPSTSSPISNSSFQKALPDPSPAPAPAPTPSTLNTLGYSPHPLRTYLSHISRISRDLIHLASTGCCRSNTDCALKPRSRRKPFIISVTGSVADVVECYRMICAHAAEDLMPLAMEVNLSCPNIAGAPPPAYDGGRLREYLEALQEVMGKLGREGGYRRRASRGDGEEVDSEVPIGIKTPPYTHHDQFLTLLDALSATAADGRKCPISFVTATNTLGSCLLLSLAPSDTSSTKDSSISGPTYKPTLPAANGMGLGGLAGAPLHPLALGNVRMLHELISQRPELEGMMIIGVGGVSDAEGFRRMRAVGAGAVEVASALGAKGVTIFDEIKDGLGGVW</sequence>
<evidence type="ECO:0000256" key="6">
    <source>
        <dbReference type="ARBA" id="ARBA00022490"/>
    </source>
</evidence>
<dbReference type="EC" id="1.3.98.1" evidence="11"/>
<dbReference type="InterPro" id="IPR023359">
    <property type="entry name" value="Dihydro_DH_chainA_dom2"/>
</dbReference>
<dbReference type="GO" id="GO:0044205">
    <property type="term" value="P:'de novo' UMP biosynthetic process"/>
    <property type="evidence" value="ECO:0007669"/>
    <property type="project" value="UniProtKB-UniPathway"/>
</dbReference>
<evidence type="ECO:0000256" key="10">
    <source>
        <dbReference type="ARBA" id="ARBA00023002"/>
    </source>
</evidence>
<comment type="function">
    <text evidence="11">Catalyzes the conversion of dihydroorotate to orotate with fumarate as the electron acceptor.</text>
</comment>
<keyword evidence="8 11" id="KW-0288">FMN</keyword>
<keyword evidence="9 11" id="KW-0665">Pyrimidine biosynthesis</keyword>
<keyword evidence="10 11" id="KW-0560">Oxidoreductase</keyword>
<evidence type="ECO:0000313" key="14">
    <source>
        <dbReference type="EMBL" id="KAF1989504.1"/>
    </source>
</evidence>
<feature type="compositionally biased region" description="Pro residues" evidence="12">
    <location>
        <begin position="77"/>
        <end position="87"/>
    </location>
</feature>
<keyword evidence="6 11" id="KW-0963">Cytoplasm</keyword>
<dbReference type="InterPro" id="IPR033886">
    <property type="entry name" value="DHOD_1A"/>
</dbReference>
<proteinExistence type="inferred from homology"/>
<comment type="similarity">
    <text evidence="4 11">Belongs to the dihydroorotate dehydrogenase family. Type 1 subfamily.</text>
</comment>
<dbReference type="PANTHER" id="PTHR48109:SF1">
    <property type="entry name" value="DIHYDROOROTATE DEHYDROGENASE (FUMARATE)"/>
    <property type="match status" value="1"/>
</dbReference>
<dbReference type="Proteomes" id="UP000800041">
    <property type="component" value="Unassembled WGS sequence"/>
</dbReference>
<accession>A0A6G1H8X3</accession>
<gene>
    <name evidence="14" type="ORF">K402DRAFT_444965</name>
</gene>
<evidence type="ECO:0000256" key="9">
    <source>
        <dbReference type="ARBA" id="ARBA00022975"/>
    </source>
</evidence>
<evidence type="ECO:0000256" key="2">
    <source>
        <dbReference type="ARBA" id="ARBA00004496"/>
    </source>
</evidence>
<comment type="subcellular location">
    <subcellularLocation>
        <location evidence="2 11">Cytoplasm</location>
    </subcellularLocation>
</comment>
<dbReference type="SUPFAM" id="SSF51395">
    <property type="entry name" value="FMN-linked oxidoreductases"/>
    <property type="match status" value="1"/>
</dbReference>
<name>A0A6G1H8X3_9PEZI</name>
<feature type="region of interest" description="Disordered" evidence="12">
    <location>
        <begin position="68"/>
        <end position="92"/>
    </location>
</feature>